<evidence type="ECO:0000313" key="3">
    <source>
        <dbReference type="Proteomes" id="UP000460317"/>
    </source>
</evidence>
<dbReference type="Gene3D" id="3.40.50.300">
    <property type="entry name" value="P-loop containing nucleotide triphosphate hydrolases"/>
    <property type="match status" value="2"/>
</dbReference>
<accession>A0A7J5JDU0</accession>
<dbReference type="InterPro" id="IPR054787">
    <property type="entry name" value="TrlF_ATPase"/>
</dbReference>
<dbReference type="EMBL" id="WCSB01000033">
    <property type="protein sequence ID" value="KAB4448065.1"/>
    <property type="molecule type" value="Genomic_DNA"/>
</dbReference>
<evidence type="ECO:0000313" key="2">
    <source>
        <dbReference type="EMBL" id="KAB4448065.1"/>
    </source>
</evidence>
<dbReference type="Gene3D" id="3.20.20.140">
    <property type="entry name" value="Metal-dependent hydrolases"/>
    <property type="match status" value="1"/>
</dbReference>
<feature type="coiled-coil region" evidence="1">
    <location>
        <begin position="527"/>
        <end position="561"/>
    </location>
</feature>
<name>A0A7J5JDU0_BACT4</name>
<reference evidence="2 3" key="1">
    <citation type="journal article" date="2019" name="Nat. Med.">
        <title>A library of human gut bacterial isolates paired with longitudinal multiomics data enables mechanistic microbiome research.</title>
        <authorList>
            <person name="Poyet M."/>
            <person name="Groussin M."/>
            <person name="Gibbons S.M."/>
            <person name="Avila-Pacheco J."/>
            <person name="Jiang X."/>
            <person name="Kearney S.M."/>
            <person name="Perrotta A.R."/>
            <person name="Berdy B."/>
            <person name="Zhao S."/>
            <person name="Lieberman T.D."/>
            <person name="Swanson P.K."/>
            <person name="Smith M."/>
            <person name="Roesemann S."/>
            <person name="Alexander J.E."/>
            <person name="Rich S.A."/>
            <person name="Livny J."/>
            <person name="Vlamakis H."/>
            <person name="Clish C."/>
            <person name="Bullock K."/>
            <person name="Deik A."/>
            <person name="Scott J."/>
            <person name="Pierce K.A."/>
            <person name="Xavier R.J."/>
            <person name="Alm E.J."/>
        </authorList>
    </citation>
    <scope>NUCLEOTIDE SEQUENCE [LARGE SCALE GENOMIC DNA]</scope>
    <source>
        <strain evidence="2 3">BIOML-A165</strain>
    </source>
</reference>
<dbReference type="InterPro" id="IPR027417">
    <property type="entry name" value="P-loop_NTPase"/>
</dbReference>
<dbReference type="SUPFAM" id="SSF89550">
    <property type="entry name" value="PHP domain-like"/>
    <property type="match status" value="1"/>
</dbReference>
<comment type="caution">
    <text evidence="2">The sequence shown here is derived from an EMBL/GenBank/DDBJ whole genome shotgun (WGS) entry which is preliminary data.</text>
</comment>
<dbReference type="AlphaFoldDB" id="A0A7J5JDU0"/>
<dbReference type="SUPFAM" id="SSF52540">
    <property type="entry name" value="P-loop containing nucleoside triphosphate hydrolases"/>
    <property type="match status" value="1"/>
</dbReference>
<dbReference type="InterPro" id="IPR016195">
    <property type="entry name" value="Pol/histidinol_Pase-like"/>
</dbReference>
<proteinExistence type="predicted"/>
<sequence length="964" mass="111726">MRSTMYLYNKGSEWRRWDLHVHTKGTNKNDQFKSDTFEMFCKNLFRAAIDNEIAAIGITDYFSIENYCKVIDYVKAIKYNTDFSPHEQNLIEKILILPNVELRMLPVTGAKRLINIHCIFNPNYISYLENDFFNSLECSYGDKPYKMNRNGIIALGRALGEKGDDAIAYKKGVDNLTLAPKDLRDLLKSNKELANNTIVVVSNSNQDGISGVQKHYDLFENEPGSLEAIRDSVYQISDCIFSSNEKDIKYFLGESIDSPEKVCQKCKSLKPCIHGCDAHTEDKLFKPDNNRYCWIKADCSFEGLKQILCEPKERVKIQEFKPEKKFLYNIIEKIKFIDTSGECKFPNYEIGFNPGLNAIIGGKSSGKSLLLHMIANEIGDKTDLKDYSDLLSGVKIEVYYADDLENCKTATDKRVIEFLPQLYIERIVRDRIVSDKKKVKVRYFDTFIEGLIKQNDEIKDIFNKHNVTIQQANSDINLSIDEWLKLDDSLNKAKNDLRPLGDKKAIENEISKRETEKEILTKSSGLSDDEMKEYKRLIELNENINKEINSINRKQTELNRLDDFVKSISTNIKDSIHFQTEDTIITTLFSQMKEEIVQSINEIVSQYNIKIKEQNTYFVTEQEKLKENYLVNTNLLKPFLDKMKIEKEISNIDSIIKSEKDKLKLILDKEAEIYELRKKIDDIDFITPYTTIFNSYNAIQTSINQKITEEWDETETKIKISVNTNFDETAFVNSLSSSINMKTYLENQFENSGFGEGSKYNYRFDTHISNIKNILYKCVSENNRFNNFKADHDTEELLRSLLKDYFFMSYDIFKGSDSLQNMSEGKKGIVILQLYLSLSKSDCPILIDQPEDNLDNRTVYTELNDYIKHCKQRRQIIMVSHNANLVVNTDAENIIVANQSGEDGKDNNKFRFEYINGPLENTFSKDVKQKGILYQQGIREHVCEILEGGTEAFKKREEKYNIKS</sequence>
<dbReference type="Proteomes" id="UP000460317">
    <property type="component" value="Unassembled WGS sequence"/>
</dbReference>
<protein>
    <submittedName>
        <fullName evidence="2">DNA repair protein</fullName>
    </submittedName>
</protein>
<evidence type="ECO:0000256" key="1">
    <source>
        <dbReference type="SAM" id="Coils"/>
    </source>
</evidence>
<gene>
    <name evidence="2" type="ORF">GAN93_22775</name>
</gene>
<keyword evidence="1" id="KW-0175">Coiled coil</keyword>
<dbReference type="RefSeq" id="WP_130041347.1">
    <property type="nucleotide sequence ID" value="NZ_RCXW01000003.1"/>
</dbReference>
<organism evidence="2 3">
    <name type="scientific">Bacteroides thetaiotaomicron</name>
    <dbReference type="NCBI Taxonomy" id="818"/>
    <lineage>
        <taxon>Bacteria</taxon>
        <taxon>Pseudomonadati</taxon>
        <taxon>Bacteroidota</taxon>
        <taxon>Bacteroidia</taxon>
        <taxon>Bacteroidales</taxon>
        <taxon>Bacteroidaceae</taxon>
        <taxon>Bacteroides</taxon>
    </lineage>
</organism>
<dbReference type="NCBIfam" id="NF045780">
    <property type="entry name" value="TrlF_fam_ATP"/>
    <property type="match status" value="1"/>
</dbReference>